<dbReference type="InterPro" id="IPR011009">
    <property type="entry name" value="Kinase-like_dom_sf"/>
</dbReference>
<evidence type="ECO:0000313" key="8">
    <source>
        <dbReference type="Proteomes" id="UP001154061"/>
    </source>
</evidence>
<evidence type="ECO:0000313" key="7">
    <source>
        <dbReference type="EMBL" id="MDF9744685.1"/>
    </source>
</evidence>
<dbReference type="GO" id="GO:0005524">
    <property type="term" value="F:ATP binding"/>
    <property type="evidence" value="ECO:0007669"/>
    <property type="project" value="UniProtKB-KW"/>
</dbReference>
<reference evidence="7" key="1">
    <citation type="submission" date="2022-06" db="EMBL/GenBank/DDBJ databases">
        <title>Natrinema sp. a new haloarchaeum isolate from saline soil.</title>
        <authorList>
            <person name="Strakova D."/>
            <person name="Galisteo C."/>
            <person name="Sanchez-Porro C."/>
            <person name="Ventosa A."/>
        </authorList>
    </citation>
    <scope>NUCLEOTIDE SEQUENCE</scope>
    <source>
        <strain evidence="7">S1CR25-10</strain>
    </source>
</reference>
<comment type="caution">
    <text evidence="7">The sequence shown here is derived from an EMBL/GenBank/DDBJ whole genome shotgun (WGS) entry which is preliminary data.</text>
</comment>
<feature type="region of interest" description="Disordered" evidence="4">
    <location>
        <begin position="364"/>
        <end position="391"/>
    </location>
</feature>
<feature type="region of interest" description="Disordered" evidence="4">
    <location>
        <begin position="177"/>
        <end position="196"/>
    </location>
</feature>
<evidence type="ECO:0000256" key="4">
    <source>
        <dbReference type="SAM" id="MobiDB-lite"/>
    </source>
</evidence>
<dbReference type="SUPFAM" id="SSF56112">
    <property type="entry name" value="Protein kinase-like (PK-like)"/>
    <property type="match status" value="1"/>
</dbReference>
<dbReference type="InterPro" id="IPR000719">
    <property type="entry name" value="Prot_kinase_dom"/>
</dbReference>
<keyword evidence="8" id="KW-1185">Reference proteome</keyword>
<protein>
    <submittedName>
        <fullName evidence="7">Protein kinase</fullName>
    </submittedName>
</protein>
<dbReference type="AlphaFoldDB" id="A0A9Q4KX06"/>
<evidence type="ECO:0000256" key="1">
    <source>
        <dbReference type="ARBA" id="ARBA00008874"/>
    </source>
</evidence>
<dbReference type="Gene3D" id="3.30.200.20">
    <property type="entry name" value="Phosphorylase Kinase, domain 1"/>
    <property type="match status" value="1"/>
</dbReference>
<proteinExistence type="inferred from homology"/>
<comment type="similarity">
    <text evidence="1">Belongs to the protein kinase superfamily. STE Ser/Thr protein kinase family. STE20 subfamily.</text>
</comment>
<dbReference type="Gene3D" id="2.60.200.20">
    <property type="match status" value="1"/>
</dbReference>
<organism evidence="7 8">
    <name type="scientific">Natrinema salsiterrestre</name>
    <dbReference type="NCBI Taxonomy" id="2950540"/>
    <lineage>
        <taxon>Archaea</taxon>
        <taxon>Methanobacteriati</taxon>
        <taxon>Methanobacteriota</taxon>
        <taxon>Stenosarchaea group</taxon>
        <taxon>Halobacteria</taxon>
        <taxon>Halobacteriales</taxon>
        <taxon>Natrialbaceae</taxon>
        <taxon>Natrinema</taxon>
    </lineage>
</organism>
<dbReference type="EMBL" id="JAMQOT010000001">
    <property type="protein sequence ID" value="MDF9744685.1"/>
    <property type="molecule type" value="Genomic_DNA"/>
</dbReference>
<dbReference type="Gene3D" id="1.10.510.10">
    <property type="entry name" value="Transferase(Phosphotransferase) domain 1"/>
    <property type="match status" value="1"/>
</dbReference>
<feature type="domain" description="Protein kinase" evidence="6">
    <location>
        <begin position="15"/>
        <end position="274"/>
    </location>
</feature>
<evidence type="ECO:0000259" key="6">
    <source>
        <dbReference type="PROSITE" id="PS50011"/>
    </source>
</evidence>
<dbReference type="GO" id="GO:0004672">
    <property type="term" value="F:protein kinase activity"/>
    <property type="evidence" value="ECO:0007669"/>
    <property type="project" value="InterPro"/>
</dbReference>
<dbReference type="InterPro" id="IPR008984">
    <property type="entry name" value="SMAD_FHA_dom_sf"/>
</dbReference>
<evidence type="ECO:0000256" key="3">
    <source>
        <dbReference type="ARBA" id="ARBA00022840"/>
    </source>
</evidence>
<dbReference type="Pfam" id="PF00069">
    <property type="entry name" value="Pkinase"/>
    <property type="match status" value="1"/>
</dbReference>
<name>A0A9Q4KX06_9EURY</name>
<dbReference type="PANTHER" id="PTHR45832">
    <property type="entry name" value="SERINE/THREONINE-PROTEIN KINASE SAMKA-RELATED-RELATED"/>
    <property type="match status" value="1"/>
</dbReference>
<dbReference type="PROSITE" id="PS50011">
    <property type="entry name" value="PROTEIN_KINASE_DOM"/>
    <property type="match status" value="1"/>
</dbReference>
<dbReference type="InterPro" id="IPR000253">
    <property type="entry name" value="FHA_dom"/>
</dbReference>
<keyword evidence="7" id="KW-0808">Transferase</keyword>
<keyword evidence="3" id="KW-0067">ATP-binding</keyword>
<dbReference type="RefSeq" id="WP_277520167.1">
    <property type="nucleotide sequence ID" value="NZ_JAMQOT010000001.1"/>
</dbReference>
<feature type="domain" description="FHA" evidence="5">
    <location>
        <begin position="298"/>
        <end position="347"/>
    </location>
</feature>
<dbReference type="CDD" id="cd14014">
    <property type="entry name" value="STKc_PknB_like"/>
    <property type="match status" value="1"/>
</dbReference>
<keyword evidence="2" id="KW-0547">Nucleotide-binding</keyword>
<dbReference type="SUPFAM" id="SSF49879">
    <property type="entry name" value="SMAD/FHA domain"/>
    <property type="match status" value="1"/>
</dbReference>
<sequence>MTDGERTGTIVDDRFRLEERLAAGGLGTVWRATDREREIQVALKCENDGSHDPEQVRAHFRGELQWFRRFEGGPVPGSLVQFVDGAVDGDTVYIATELIRGGSVDDVVDRETDPESALERVRELGGPVCQALEFLHRNGVAHLDVTPSNALVRRSGQPAVIDLNAAVSIEAEPDVRFGRDSFKPPEQTRTDGRKDPIGPWSDVYAIGRFLAVLVTGTANAEADSNEGREPVDLRSRGVNCPAALSDPIRRATAPDYRDRFDDAGGLYDALVPFFEVPDRAAELVHEPSGCAVRVRPGDTLGRWAADRRTPTVVFPDDERYLCPEHAALECDEEGWQLRDRSLNGTFVRREGPWEYVLSREGRERRRDADAPLPRPDPPASVRLADGDRISPVSPDYGCHVVFRSED</sequence>
<keyword evidence="7" id="KW-0418">Kinase</keyword>
<dbReference type="PROSITE" id="PS50006">
    <property type="entry name" value="FHA_DOMAIN"/>
    <property type="match status" value="1"/>
</dbReference>
<evidence type="ECO:0000259" key="5">
    <source>
        <dbReference type="PROSITE" id="PS50006"/>
    </source>
</evidence>
<dbReference type="InterPro" id="IPR051931">
    <property type="entry name" value="PAK3-like"/>
</dbReference>
<dbReference type="PANTHER" id="PTHR45832:SF22">
    <property type="entry name" value="SERINE_THREONINE-PROTEIN KINASE SAMKA-RELATED"/>
    <property type="match status" value="1"/>
</dbReference>
<accession>A0A9Q4KX06</accession>
<evidence type="ECO:0000256" key="2">
    <source>
        <dbReference type="ARBA" id="ARBA00022741"/>
    </source>
</evidence>
<gene>
    <name evidence="7" type="ORF">NDI89_03715</name>
</gene>
<dbReference type="Proteomes" id="UP001154061">
    <property type="component" value="Unassembled WGS sequence"/>
</dbReference>